<gene>
    <name evidence="1" type="ORF">PGH07_07725</name>
</gene>
<comment type="caution">
    <text evidence="1">The sequence shown here is derived from an EMBL/GenBank/DDBJ whole genome shotgun (WGS) entry which is preliminary data.</text>
</comment>
<evidence type="ECO:0000313" key="2">
    <source>
        <dbReference type="Proteomes" id="UP001169069"/>
    </source>
</evidence>
<evidence type="ECO:0000313" key="1">
    <source>
        <dbReference type="EMBL" id="MDM5272065.1"/>
    </source>
</evidence>
<name>A0ABT7QZ13_9BACT</name>
<keyword evidence="2" id="KW-1185">Reference proteome</keyword>
<sequence>MAYQIEDQNGVQPKDAGLWAEVIAAHENNIESIEWDSDTITIMDNKVMDSYTLIEIHIEGL</sequence>
<dbReference type="RefSeq" id="WP_289413809.1">
    <property type="nucleotide sequence ID" value="NZ_JAQIBD010000002.1"/>
</dbReference>
<reference evidence="1" key="1">
    <citation type="submission" date="2023-01" db="EMBL/GenBank/DDBJ databases">
        <title>Sulfurovum sp. zt1-1 genome assembly.</title>
        <authorList>
            <person name="Wang J."/>
        </authorList>
    </citation>
    <scope>NUCLEOTIDE SEQUENCE</scope>
    <source>
        <strain evidence="1">Zt1-1</strain>
    </source>
</reference>
<organism evidence="1 2">
    <name type="scientific">Sulfurovum zhangzhouensis</name>
    <dbReference type="NCBI Taxonomy" id="3019067"/>
    <lineage>
        <taxon>Bacteria</taxon>
        <taxon>Pseudomonadati</taxon>
        <taxon>Campylobacterota</taxon>
        <taxon>Epsilonproteobacteria</taxon>
        <taxon>Campylobacterales</taxon>
        <taxon>Sulfurovaceae</taxon>
        <taxon>Sulfurovum</taxon>
    </lineage>
</organism>
<protein>
    <recommendedName>
        <fullName evidence="3">Phage protein</fullName>
    </recommendedName>
</protein>
<accession>A0ABT7QZ13</accession>
<dbReference type="EMBL" id="JAQIBD010000002">
    <property type="protein sequence ID" value="MDM5272065.1"/>
    <property type="molecule type" value="Genomic_DNA"/>
</dbReference>
<evidence type="ECO:0008006" key="3">
    <source>
        <dbReference type="Google" id="ProtNLM"/>
    </source>
</evidence>
<proteinExistence type="predicted"/>
<dbReference type="Proteomes" id="UP001169069">
    <property type="component" value="Unassembled WGS sequence"/>
</dbReference>